<dbReference type="EMBL" id="LAZR01028380">
    <property type="protein sequence ID" value="KKL62794.1"/>
    <property type="molecule type" value="Genomic_DNA"/>
</dbReference>
<accession>A0A0F9DMA2</accession>
<name>A0A0F9DMA2_9ZZZZ</name>
<dbReference type="Pfam" id="PF13385">
    <property type="entry name" value="Laminin_G_3"/>
    <property type="match status" value="1"/>
</dbReference>
<evidence type="ECO:0000313" key="1">
    <source>
        <dbReference type="EMBL" id="KKL62794.1"/>
    </source>
</evidence>
<dbReference type="InterPro" id="IPR013320">
    <property type="entry name" value="ConA-like_dom_sf"/>
</dbReference>
<gene>
    <name evidence="1" type="ORF">LCGC14_2181630</name>
</gene>
<organism evidence="1">
    <name type="scientific">marine sediment metagenome</name>
    <dbReference type="NCBI Taxonomy" id="412755"/>
    <lineage>
        <taxon>unclassified sequences</taxon>
        <taxon>metagenomes</taxon>
        <taxon>ecological metagenomes</taxon>
    </lineage>
</organism>
<proteinExistence type="predicted"/>
<comment type="caution">
    <text evidence="1">The sequence shown here is derived from an EMBL/GenBank/DDBJ whole genome shotgun (WGS) entry which is preliminary data.</text>
</comment>
<dbReference type="Gene3D" id="2.60.120.200">
    <property type="match status" value="1"/>
</dbReference>
<sequence length="243" mass="26224">MSIITSTALRYPKSLWSYNPIPTGCVLYLPFWHPSLAGPVFKSIDPFGHTATVSGALYQGDVKGRFFDGATGNDDIITVPSSTGIDGLFDSGGTIITWVNLASDGGGDQGNIAQKTRFSFLCKGEAASKVKLDFSHQFSGDDYASTTTATEITLNQNTHAAITYDNSNTANLAIHYVDAVVVAHSNGTPTGTRNSDAGFTLNIGKHPSVARTIDGNIIEMSQWDRILSPDEITYHRRMSRRNL</sequence>
<evidence type="ECO:0008006" key="2">
    <source>
        <dbReference type="Google" id="ProtNLM"/>
    </source>
</evidence>
<dbReference type="AlphaFoldDB" id="A0A0F9DMA2"/>
<protein>
    <recommendedName>
        <fullName evidence="2">LamG-like jellyroll fold domain-containing protein</fullName>
    </recommendedName>
</protein>
<reference evidence="1" key="1">
    <citation type="journal article" date="2015" name="Nature">
        <title>Complex archaea that bridge the gap between prokaryotes and eukaryotes.</title>
        <authorList>
            <person name="Spang A."/>
            <person name="Saw J.H."/>
            <person name="Jorgensen S.L."/>
            <person name="Zaremba-Niedzwiedzka K."/>
            <person name="Martijn J."/>
            <person name="Lind A.E."/>
            <person name="van Eijk R."/>
            <person name="Schleper C."/>
            <person name="Guy L."/>
            <person name="Ettema T.J."/>
        </authorList>
    </citation>
    <scope>NUCLEOTIDE SEQUENCE</scope>
</reference>
<dbReference type="SUPFAM" id="SSF49899">
    <property type="entry name" value="Concanavalin A-like lectins/glucanases"/>
    <property type="match status" value="1"/>
</dbReference>